<sequence length="174" mass="18982">MKISLLTLLMLFAQPVLLAEVVHVDEHGFQVTNTATVQQSPDQVWRALINDVDQWWPKDHTWWRGALSIEASAGGCFCEVADDRSAQHMDIRFVDPSKRLIMTGGLGPLQGMGMHGALDWTLTPIPSGTQITLSYSVVGIHPQGFTDLAPVVADVQALQLAGLSTYLSAKTTQD</sequence>
<keyword evidence="1" id="KW-0732">Signal</keyword>
<dbReference type="Gene3D" id="3.30.530.20">
    <property type="match status" value="1"/>
</dbReference>
<dbReference type="Proteomes" id="UP001520878">
    <property type="component" value="Unassembled WGS sequence"/>
</dbReference>
<accession>A0ABS8G6T9</accession>
<comment type="caution">
    <text evidence="2">The sequence shown here is derived from an EMBL/GenBank/DDBJ whole genome shotgun (WGS) entry which is preliminary data.</text>
</comment>
<evidence type="ECO:0000313" key="3">
    <source>
        <dbReference type="Proteomes" id="UP001520878"/>
    </source>
</evidence>
<evidence type="ECO:0000313" key="2">
    <source>
        <dbReference type="EMBL" id="MCC2615806.1"/>
    </source>
</evidence>
<dbReference type="InterPro" id="IPR023393">
    <property type="entry name" value="START-like_dom_sf"/>
</dbReference>
<organism evidence="2 3">
    <name type="scientific">Fluctibacter halophilus</name>
    <dbReference type="NCBI Taxonomy" id="226011"/>
    <lineage>
        <taxon>Bacteria</taxon>
        <taxon>Pseudomonadati</taxon>
        <taxon>Pseudomonadota</taxon>
        <taxon>Gammaproteobacteria</taxon>
        <taxon>Alteromonadales</taxon>
        <taxon>Alteromonadaceae</taxon>
        <taxon>Fluctibacter</taxon>
    </lineage>
</organism>
<feature type="chain" id="PRO_5047528551" evidence="1">
    <location>
        <begin position="19"/>
        <end position="174"/>
    </location>
</feature>
<dbReference type="SUPFAM" id="SSF55961">
    <property type="entry name" value="Bet v1-like"/>
    <property type="match status" value="1"/>
</dbReference>
<gene>
    <name evidence="2" type="ORF">LJ739_06105</name>
</gene>
<feature type="signal peptide" evidence="1">
    <location>
        <begin position="1"/>
        <end position="18"/>
    </location>
</feature>
<proteinExistence type="predicted"/>
<name>A0ABS8G6T9_9ALTE</name>
<evidence type="ECO:0000256" key="1">
    <source>
        <dbReference type="SAM" id="SignalP"/>
    </source>
</evidence>
<dbReference type="RefSeq" id="WP_229158069.1">
    <property type="nucleotide sequence ID" value="NZ_JAJEWP010000001.1"/>
</dbReference>
<dbReference type="EMBL" id="JAJEWP010000001">
    <property type="protein sequence ID" value="MCC2615806.1"/>
    <property type="molecule type" value="Genomic_DNA"/>
</dbReference>
<keyword evidence="3" id="KW-1185">Reference proteome</keyword>
<protein>
    <submittedName>
        <fullName evidence="2">SRPBCC domain-containing protein</fullName>
    </submittedName>
</protein>
<reference evidence="2 3" key="1">
    <citation type="submission" date="2021-10" db="EMBL/GenBank/DDBJ databases">
        <title>Draft genome of Aestuariibacter halophilus JC2043.</title>
        <authorList>
            <person name="Emsley S.A."/>
            <person name="Pfannmuller K.M."/>
            <person name="Ushijima B."/>
            <person name="Saw J.H."/>
            <person name="Videau P."/>
        </authorList>
    </citation>
    <scope>NUCLEOTIDE SEQUENCE [LARGE SCALE GENOMIC DNA]</scope>
    <source>
        <strain evidence="2 3">JC2043</strain>
    </source>
</reference>